<sequence length="440" mass="46648">MVELDVPDADALAAINDVDVADFPRFAFAERHRDPPRVDDVAAATRDAIDAIPALESLDDGADVAVTMGSRGIHDMPELVATAVDELRERGLEPFVLPAMGSHGGATAEGQREVLAEYGVTEDSLGCEIRASMAVESVAEDDEGRPVPASTVALDADAVLLANRVKLHTDFRGDVESGLAKMAVVGLGKQRGAEEMHNAAISRGLETVIRERAALLFEETPVVGGIALLDNARERAARIEGVPADEILDREPELLEASADLFAGLPVDDLDLLVVDELGKDVSGSGMDTNVIGRYRYAGEEEPDTPDIGRIYVRGLTLASHGNAIGMGLADFAHEQLLADVDLADTYTNAATSGEPARVFVPVVTPSDRATLELAYSMLGVKDPADLRIAYIENTLEPDALYVSEPVAADLDARDDTTVGPRVALSFDAAGDFAFGFDDD</sequence>
<keyword evidence="2" id="KW-1185">Reference proteome</keyword>
<name>A0A830F4Q7_9EURY</name>
<evidence type="ECO:0000313" key="1">
    <source>
        <dbReference type="EMBL" id="GGL38955.1"/>
    </source>
</evidence>
<dbReference type="OrthoDB" id="337900at2157"/>
<dbReference type="Gene3D" id="3.40.50.11440">
    <property type="match status" value="1"/>
</dbReference>
<protein>
    <recommendedName>
        <fullName evidence="3">DUF362 domain-containing protein</fullName>
    </recommendedName>
</protein>
<dbReference type="AlphaFoldDB" id="A0A830F4Q7"/>
<evidence type="ECO:0008006" key="3">
    <source>
        <dbReference type="Google" id="ProtNLM"/>
    </source>
</evidence>
<organism evidence="1 2">
    <name type="scientific">Halarchaeum grantii</name>
    <dbReference type="NCBI Taxonomy" id="1193105"/>
    <lineage>
        <taxon>Archaea</taxon>
        <taxon>Methanobacteriati</taxon>
        <taxon>Methanobacteriota</taxon>
        <taxon>Stenosarchaea group</taxon>
        <taxon>Halobacteria</taxon>
        <taxon>Halobacteriales</taxon>
        <taxon>Halobacteriaceae</taxon>
    </lineage>
</organism>
<accession>A0A830F4Q7</accession>
<evidence type="ECO:0000313" key="2">
    <source>
        <dbReference type="Proteomes" id="UP000628840"/>
    </source>
</evidence>
<dbReference type="Proteomes" id="UP000628840">
    <property type="component" value="Unassembled WGS sequence"/>
</dbReference>
<comment type="caution">
    <text evidence="1">The sequence shown here is derived from an EMBL/GenBank/DDBJ whole genome shotgun (WGS) entry which is preliminary data.</text>
</comment>
<dbReference type="EMBL" id="BMPF01000003">
    <property type="protein sequence ID" value="GGL38955.1"/>
    <property type="molecule type" value="Genomic_DNA"/>
</dbReference>
<reference evidence="1 2" key="1">
    <citation type="journal article" date="2019" name="Int. J. Syst. Evol. Microbiol.">
        <title>The Global Catalogue of Microorganisms (GCM) 10K type strain sequencing project: providing services to taxonomists for standard genome sequencing and annotation.</title>
        <authorList>
            <consortium name="The Broad Institute Genomics Platform"/>
            <consortium name="The Broad Institute Genome Sequencing Center for Infectious Disease"/>
            <person name="Wu L."/>
            <person name="Ma J."/>
        </authorList>
    </citation>
    <scope>NUCLEOTIDE SEQUENCE [LARGE SCALE GENOMIC DNA]</scope>
    <source>
        <strain evidence="1 2">JCM 19585</strain>
    </source>
</reference>
<proteinExistence type="predicted"/>
<dbReference type="RefSeq" id="WP_188883910.1">
    <property type="nucleotide sequence ID" value="NZ_BMPF01000003.1"/>
</dbReference>
<gene>
    <name evidence="1" type="ORF">GCM10009037_23270</name>
</gene>